<feature type="region of interest" description="Disordered" evidence="1">
    <location>
        <begin position="1"/>
        <end position="58"/>
    </location>
</feature>
<evidence type="ECO:0000256" key="1">
    <source>
        <dbReference type="SAM" id="MobiDB-lite"/>
    </source>
</evidence>
<evidence type="ECO:0000313" key="2">
    <source>
        <dbReference type="EMBL" id="MEU7292058.1"/>
    </source>
</evidence>
<accession>A0ABV3CQP6</accession>
<feature type="compositionally biased region" description="Low complexity" evidence="1">
    <location>
        <begin position="23"/>
        <end position="46"/>
    </location>
</feature>
<proteinExistence type="predicted"/>
<organism evidence="2 3">
    <name type="scientific">Streptomyces exfoliatus</name>
    <name type="common">Streptomyces hydrogenans</name>
    <dbReference type="NCBI Taxonomy" id="1905"/>
    <lineage>
        <taxon>Bacteria</taxon>
        <taxon>Bacillati</taxon>
        <taxon>Actinomycetota</taxon>
        <taxon>Actinomycetes</taxon>
        <taxon>Kitasatosporales</taxon>
        <taxon>Streptomycetaceae</taxon>
        <taxon>Streptomyces</taxon>
    </lineage>
</organism>
<dbReference type="Proteomes" id="UP001551210">
    <property type="component" value="Unassembled WGS sequence"/>
</dbReference>
<gene>
    <name evidence="2" type="ORF">AB0A76_02445</name>
</gene>
<reference evidence="2 3" key="1">
    <citation type="submission" date="2024-06" db="EMBL/GenBank/DDBJ databases">
        <title>The Natural Products Discovery Center: Release of the First 8490 Sequenced Strains for Exploring Actinobacteria Biosynthetic Diversity.</title>
        <authorList>
            <person name="Kalkreuter E."/>
            <person name="Kautsar S.A."/>
            <person name="Yang D."/>
            <person name="Bader C.D."/>
            <person name="Teijaro C.N."/>
            <person name="Fluegel L."/>
            <person name="Davis C.M."/>
            <person name="Simpson J.R."/>
            <person name="Lauterbach L."/>
            <person name="Steele A.D."/>
            <person name="Gui C."/>
            <person name="Meng S."/>
            <person name="Li G."/>
            <person name="Viehrig K."/>
            <person name="Ye F."/>
            <person name="Su P."/>
            <person name="Kiefer A.F."/>
            <person name="Nichols A."/>
            <person name="Cepeda A.J."/>
            <person name="Yan W."/>
            <person name="Fan B."/>
            <person name="Jiang Y."/>
            <person name="Adhikari A."/>
            <person name="Zheng C.-J."/>
            <person name="Schuster L."/>
            <person name="Cowan T.M."/>
            <person name="Smanski M.J."/>
            <person name="Chevrette M.G."/>
            <person name="De Carvalho L.P.S."/>
            <person name="Shen B."/>
        </authorList>
    </citation>
    <scope>NUCLEOTIDE SEQUENCE [LARGE SCALE GENOMIC DNA]</scope>
    <source>
        <strain evidence="2 3">NPDC045705</strain>
    </source>
</reference>
<dbReference type="EMBL" id="JBEZAM010000002">
    <property type="protein sequence ID" value="MEU7292058.1"/>
    <property type="molecule type" value="Genomic_DNA"/>
</dbReference>
<dbReference type="RefSeq" id="WP_359203662.1">
    <property type="nucleotide sequence ID" value="NZ_JBEZAM010000002.1"/>
</dbReference>
<keyword evidence="3" id="KW-1185">Reference proteome</keyword>
<comment type="caution">
    <text evidence="2">The sequence shown here is derived from an EMBL/GenBank/DDBJ whole genome shotgun (WGS) entry which is preliminary data.</text>
</comment>
<name>A0ABV3CQP6_STREX</name>
<evidence type="ECO:0000313" key="3">
    <source>
        <dbReference type="Proteomes" id="UP001551210"/>
    </source>
</evidence>
<evidence type="ECO:0008006" key="4">
    <source>
        <dbReference type="Google" id="ProtNLM"/>
    </source>
</evidence>
<sequence>MLGGLVLTGCSDGGDDGKRPDGKGSTSTSAAPTEASPTTASPAPTALPFVPDPKRAPKTEADARRIALAFVAGPDAWGPDYVKRTPHLSDPTYWPVLGADCSWGTGTRPDTVLYSVTAYSEIPADGALGNLRVAATVTVHRTEADADWEMAGTLEESLRCPDQKLRDGERISGLISLGNPFGIGGNFTAHDSLGERGTYLNDAMKGKQFYGWYQSRIGQVTVATVVKGAPGYSEQETSGTVGTATAQVQALVTMLHRAEGELEVQS</sequence>
<protein>
    <recommendedName>
        <fullName evidence="4">Secreted protein</fullName>
    </recommendedName>
</protein>